<dbReference type="PRINTS" id="PR00742">
    <property type="entry name" value="GLHYDRLASE35"/>
</dbReference>
<evidence type="ECO:0000259" key="6">
    <source>
        <dbReference type="Pfam" id="PF01301"/>
    </source>
</evidence>
<evidence type="ECO:0000256" key="2">
    <source>
        <dbReference type="ARBA" id="ARBA00022801"/>
    </source>
</evidence>
<dbReference type="InterPro" id="IPR008979">
    <property type="entry name" value="Galactose-bd-like_sf"/>
</dbReference>
<evidence type="ECO:0000256" key="4">
    <source>
        <dbReference type="RuleBase" id="RU003679"/>
    </source>
</evidence>
<dbReference type="Gene3D" id="3.20.20.80">
    <property type="entry name" value="Glycosidases"/>
    <property type="match status" value="1"/>
</dbReference>
<gene>
    <name evidence="8" type="ORF">ACFSYC_17335</name>
</gene>
<keyword evidence="3 8" id="KW-0326">Glycosidase</keyword>
<accession>A0ABW5XTS5</accession>
<sequence>MRTILLLLLSMITLRTIAQPGTGTPTRNDHIFPSANEAKPFINFDARGFLINGKRTFITSGSMEYARVPRALWRDRLLRLKRAGFNTIEMYTFWNFHEAKEGQFDFTGDHDLNAYLQLIKSMGMYAIVRVGPYVCGEWNLGGYPIWLKVKQGIRVREDNPAFLAAVDRFFDKLMPIVSQNQINKGGSVIMVQLENEHRAGWGTVVNNEYFKHLQQKTLSLGMQVPYFFSGLHSGNDPAGEFASLDDPERPNPWFAPEYWGVWFLNYGPQDLDSTLYDRRTWKMLAHGSNGYNLYMAHGGSNFNYDNDKDNAASYDYGAMVGQTGDLRPLYYSIKRANWFARSFESILANSLDVQENKLIVSDTNIKVFLRKGPAGSVAFLDNQDSVALKFKLDAPNNLGISSTAQVKLQPGEIMPVVHSYQINKAIQLAWAPIRIYSITPQGNTTTILLSAEAGTTAKLYFFVQGMASTSQKQNFMIPRGSGLVTFSADVLADKPGEYSFTLGGRRIRIIVATDKLASRSWVADAGGQTHLIIGPDYAADLTAKSGKFSLTTERPWAGGSNRPTWIFKPTGATIKINPKPYSSKHPQQLKLGAWQLKDAAAPASVGYDESKWLQTKDPVQMGTDGDITAYAWYRTTVKVNEGGAYILRFKKAPERGALFFDGKRVDTAAFFQNENTISLKAGVPHTLAVFTSHIGRNKLIFKVGVIDTLDMKGLAGPVVLQKDSNSAPIPVTNWKMQGGPCDNGGDGCVIPLSTVTNSWQPMPAKILATPHFYRNTLNLPAFNSSNPQWRLNTTSLGSGSVWVNGHNLGRYPEKIRINGMYIPQGWLKKGKNLIVIFEESGILPNKVTIEAEEAAGRDTQAVQF</sequence>
<keyword evidence="2 8" id="KW-0378">Hydrolase</keyword>
<name>A0ABW5XTS5_9SPHI</name>
<dbReference type="Gene3D" id="2.60.120.260">
    <property type="entry name" value="Galactose-binding domain-like"/>
    <property type="match status" value="2"/>
</dbReference>
<dbReference type="PANTHER" id="PTHR23421">
    <property type="entry name" value="BETA-GALACTOSIDASE RELATED"/>
    <property type="match status" value="1"/>
</dbReference>
<evidence type="ECO:0000313" key="8">
    <source>
        <dbReference type="EMBL" id="MFD2866463.1"/>
    </source>
</evidence>
<comment type="caution">
    <text evidence="8">The sequence shown here is derived from an EMBL/GenBank/DDBJ whole genome shotgun (WGS) entry which is preliminary data.</text>
</comment>
<feature type="signal peptide" evidence="5">
    <location>
        <begin position="1"/>
        <end position="18"/>
    </location>
</feature>
<reference evidence="9" key="1">
    <citation type="journal article" date="2019" name="Int. J. Syst. Evol. Microbiol.">
        <title>The Global Catalogue of Microorganisms (GCM) 10K type strain sequencing project: providing services to taxonomists for standard genome sequencing and annotation.</title>
        <authorList>
            <consortium name="The Broad Institute Genomics Platform"/>
            <consortium name="The Broad Institute Genome Sequencing Center for Infectious Disease"/>
            <person name="Wu L."/>
            <person name="Ma J."/>
        </authorList>
    </citation>
    <scope>NUCLEOTIDE SEQUENCE [LARGE SCALE GENOMIC DNA]</scope>
    <source>
        <strain evidence="9">KCTC 52232</strain>
    </source>
</reference>
<dbReference type="Proteomes" id="UP001597601">
    <property type="component" value="Unassembled WGS sequence"/>
</dbReference>
<evidence type="ECO:0000259" key="7">
    <source>
        <dbReference type="Pfam" id="PF21467"/>
    </source>
</evidence>
<feature type="domain" description="Glycoside hydrolase 35 catalytic" evidence="6">
    <location>
        <begin position="49"/>
        <end position="335"/>
    </location>
</feature>
<dbReference type="Pfam" id="PF01301">
    <property type="entry name" value="Glyco_hydro_35"/>
    <property type="match status" value="1"/>
</dbReference>
<organism evidence="8 9">
    <name type="scientific">Mucilaginibacter antarcticus</name>
    <dbReference type="NCBI Taxonomy" id="1855725"/>
    <lineage>
        <taxon>Bacteria</taxon>
        <taxon>Pseudomonadati</taxon>
        <taxon>Bacteroidota</taxon>
        <taxon>Sphingobacteriia</taxon>
        <taxon>Sphingobacteriales</taxon>
        <taxon>Sphingobacteriaceae</taxon>
        <taxon>Mucilaginibacter</taxon>
    </lineage>
</organism>
<proteinExistence type="inferred from homology"/>
<comment type="similarity">
    <text evidence="1 4">Belongs to the glycosyl hydrolase 35 family.</text>
</comment>
<dbReference type="SUPFAM" id="SSF51445">
    <property type="entry name" value="(Trans)glycosidases"/>
    <property type="match status" value="1"/>
</dbReference>
<dbReference type="RefSeq" id="WP_377130105.1">
    <property type="nucleotide sequence ID" value="NZ_JBHUON010000026.1"/>
</dbReference>
<evidence type="ECO:0000313" key="9">
    <source>
        <dbReference type="Proteomes" id="UP001597601"/>
    </source>
</evidence>
<dbReference type="EC" id="3.2.1.23" evidence="8"/>
<evidence type="ECO:0000256" key="1">
    <source>
        <dbReference type="ARBA" id="ARBA00009809"/>
    </source>
</evidence>
<protein>
    <submittedName>
        <fullName evidence="8">Beta-galactosidase</fullName>
        <ecNumber evidence="8">3.2.1.23</ecNumber>
    </submittedName>
</protein>
<dbReference type="GO" id="GO:0004565">
    <property type="term" value="F:beta-galactosidase activity"/>
    <property type="evidence" value="ECO:0007669"/>
    <property type="project" value="UniProtKB-EC"/>
</dbReference>
<dbReference type="InterPro" id="IPR017853">
    <property type="entry name" value="GH"/>
</dbReference>
<dbReference type="InterPro" id="IPR048913">
    <property type="entry name" value="BetaGal_gal-bd"/>
</dbReference>
<dbReference type="InterPro" id="IPR031330">
    <property type="entry name" value="Gly_Hdrlase_35_cat"/>
</dbReference>
<dbReference type="Pfam" id="PF21467">
    <property type="entry name" value="BetaGal_gal-bd"/>
    <property type="match status" value="1"/>
</dbReference>
<dbReference type="EMBL" id="JBHUON010000026">
    <property type="protein sequence ID" value="MFD2866463.1"/>
    <property type="molecule type" value="Genomic_DNA"/>
</dbReference>
<keyword evidence="9" id="KW-1185">Reference proteome</keyword>
<keyword evidence="5" id="KW-0732">Signal</keyword>
<evidence type="ECO:0000256" key="3">
    <source>
        <dbReference type="ARBA" id="ARBA00023295"/>
    </source>
</evidence>
<feature type="chain" id="PRO_5046008902" evidence="5">
    <location>
        <begin position="19"/>
        <end position="864"/>
    </location>
</feature>
<dbReference type="InterPro" id="IPR001944">
    <property type="entry name" value="Glycoside_Hdrlase_35"/>
</dbReference>
<evidence type="ECO:0000256" key="5">
    <source>
        <dbReference type="SAM" id="SignalP"/>
    </source>
</evidence>
<dbReference type="SUPFAM" id="SSF49785">
    <property type="entry name" value="Galactose-binding domain-like"/>
    <property type="match status" value="1"/>
</dbReference>
<feature type="domain" description="Beta-galactosidase galactose-binding" evidence="7">
    <location>
        <begin position="770"/>
        <end position="832"/>
    </location>
</feature>